<dbReference type="PANTHER" id="PTHR34216">
    <property type="match status" value="1"/>
</dbReference>
<comment type="subcellular location">
    <subcellularLocation>
        <location evidence="1">Secreted</location>
    </subcellularLocation>
</comment>
<gene>
    <name evidence="5" type="ORF">XE03_0150</name>
</gene>
<feature type="transmembrane region" description="Helical" evidence="3">
    <location>
        <begin position="6"/>
        <end position="25"/>
    </location>
</feature>
<protein>
    <submittedName>
        <fullName evidence="5">Polysaccharide deacetylase</fullName>
    </submittedName>
</protein>
<accession>A0A101I412</accession>
<dbReference type="EMBL" id="LGGX01000001">
    <property type="protein sequence ID" value="KUK88144.1"/>
    <property type="molecule type" value="Genomic_DNA"/>
</dbReference>
<sequence length="280" mass="33550">MVLKYILPVIFVFSLYIYGWFYWYLKFYRRKIYASNIFSFHKISKYPEFGGTTNLLFQFENYLKFLKENGFKTTTIDDFLESKDDRKILIFFDDAYENVYRYAFPIMKKYSFTGVLSPVAGYIGKRNVWDAKTGKFKHMDLGMLKEMGDYGFEIISHSFSHKDLRKLNNEKLDLEILVSKEILEKSLKRRIEYFLYPFGLTNEKVKRKVKEAGYKGAFTSYTDKEDFDIYEIPRNTLYIIDTNLTLKTLLFRKPLFLFGHFDMKGRVTNWFGRFSPIIKL</sequence>
<evidence type="ECO:0000259" key="4">
    <source>
        <dbReference type="PROSITE" id="PS51677"/>
    </source>
</evidence>
<dbReference type="Pfam" id="PF01522">
    <property type="entry name" value="Polysacc_deac_1"/>
    <property type="match status" value="1"/>
</dbReference>
<dbReference type="GO" id="GO:0005975">
    <property type="term" value="P:carbohydrate metabolic process"/>
    <property type="evidence" value="ECO:0007669"/>
    <property type="project" value="InterPro"/>
</dbReference>
<dbReference type="InterPro" id="IPR051398">
    <property type="entry name" value="Polysacch_Deacetylase"/>
</dbReference>
<evidence type="ECO:0000256" key="1">
    <source>
        <dbReference type="ARBA" id="ARBA00004613"/>
    </source>
</evidence>
<keyword evidence="3" id="KW-1133">Transmembrane helix</keyword>
<feature type="domain" description="NodB homology" evidence="4">
    <location>
        <begin position="86"/>
        <end position="280"/>
    </location>
</feature>
<dbReference type="PROSITE" id="PS51677">
    <property type="entry name" value="NODB"/>
    <property type="match status" value="1"/>
</dbReference>
<dbReference type="InterPro" id="IPR002509">
    <property type="entry name" value="NODB_dom"/>
</dbReference>
<keyword evidence="3" id="KW-0472">Membrane</keyword>
<keyword evidence="2" id="KW-0732">Signal</keyword>
<dbReference type="CDD" id="cd10918">
    <property type="entry name" value="CE4_NodB_like_5s_6s"/>
    <property type="match status" value="1"/>
</dbReference>
<dbReference type="Proteomes" id="UP000053467">
    <property type="component" value="Unassembled WGS sequence"/>
</dbReference>
<proteinExistence type="predicted"/>
<dbReference type="GO" id="GO:0005576">
    <property type="term" value="C:extracellular region"/>
    <property type="evidence" value="ECO:0007669"/>
    <property type="project" value="UniProtKB-SubCell"/>
</dbReference>
<name>A0A101I412_UNCT6</name>
<dbReference type="InterPro" id="IPR011330">
    <property type="entry name" value="Glyco_hydro/deAcase_b/a-brl"/>
</dbReference>
<keyword evidence="3" id="KW-0812">Transmembrane</keyword>
<dbReference type="GO" id="GO:0016810">
    <property type="term" value="F:hydrolase activity, acting on carbon-nitrogen (but not peptide) bonds"/>
    <property type="evidence" value="ECO:0007669"/>
    <property type="project" value="InterPro"/>
</dbReference>
<comment type="caution">
    <text evidence="5">The sequence shown here is derived from an EMBL/GenBank/DDBJ whole genome shotgun (WGS) entry which is preliminary data.</text>
</comment>
<dbReference type="Gene3D" id="3.20.20.370">
    <property type="entry name" value="Glycoside hydrolase/deacetylase"/>
    <property type="match status" value="1"/>
</dbReference>
<evidence type="ECO:0000256" key="3">
    <source>
        <dbReference type="SAM" id="Phobius"/>
    </source>
</evidence>
<evidence type="ECO:0000256" key="2">
    <source>
        <dbReference type="ARBA" id="ARBA00022729"/>
    </source>
</evidence>
<organism evidence="5 6">
    <name type="scientific">candidate division TA06 bacterium 34_109</name>
    <dbReference type="NCBI Taxonomy" id="1635277"/>
    <lineage>
        <taxon>Bacteria</taxon>
        <taxon>Bacteria division TA06</taxon>
    </lineage>
</organism>
<dbReference type="AlphaFoldDB" id="A0A101I412"/>
<dbReference type="PANTHER" id="PTHR34216:SF3">
    <property type="entry name" value="POLY-BETA-1,6-N-ACETYL-D-GLUCOSAMINE N-DEACETYLASE"/>
    <property type="match status" value="1"/>
</dbReference>
<dbReference type="SUPFAM" id="SSF88713">
    <property type="entry name" value="Glycoside hydrolase/deacetylase"/>
    <property type="match status" value="1"/>
</dbReference>
<evidence type="ECO:0000313" key="6">
    <source>
        <dbReference type="Proteomes" id="UP000053467"/>
    </source>
</evidence>
<reference evidence="6" key="1">
    <citation type="journal article" date="2015" name="MBio">
        <title>Genome-Resolved Metagenomic Analysis Reveals Roles for Candidate Phyla and Other Microbial Community Members in Biogeochemical Transformations in Oil Reservoirs.</title>
        <authorList>
            <person name="Hu P."/>
            <person name="Tom L."/>
            <person name="Singh A."/>
            <person name="Thomas B.C."/>
            <person name="Baker B.J."/>
            <person name="Piceno Y.M."/>
            <person name="Andersen G.L."/>
            <person name="Banfield J.F."/>
        </authorList>
    </citation>
    <scope>NUCLEOTIDE SEQUENCE [LARGE SCALE GENOMIC DNA]</scope>
</reference>
<evidence type="ECO:0000313" key="5">
    <source>
        <dbReference type="EMBL" id="KUK88144.1"/>
    </source>
</evidence>